<protein>
    <submittedName>
        <fullName evidence="2">Putative amidohydrolase</fullName>
    </submittedName>
</protein>
<organism evidence="2 3">
    <name type="scientific">Metallosphaera yellowstonensis MK1</name>
    <dbReference type="NCBI Taxonomy" id="671065"/>
    <lineage>
        <taxon>Archaea</taxon>
        <taxon>Thermoproteota</taxon>
        <taxon>Thermoprotei</taxon>
        <taxon>Sulfolobales</taxon>
        <taxon>Sulfolobaceae</taxon>
        <taxon>Metallosphaera</taxon>
    </lineage>
</organism>
<dbReference type="SUPFAM" id="SSF56317">
    <property type="entry name" value="Carbon-nitrogen hydrolase"/>
    <property type="match status" value="1"/>
</dbReference>
<dbReference type="eggNOG" id="arCOG00062">
    <property type="taxonomic scope" value="Archaea"/>
</dbReference>
<dbReference type="OrthoDB" id="41015at2157"/>
<dbReference type="PROSITE" id="PS50263">
    <property type="entry name" value="CN_HYDROLASE"/>
    <property type="match status" value="1"/>
</dbReference>
<proteinExistence type="predicted"/>
<evidence type="ECO:0000313" key="2">
    <source>
        <dbReference type="EMBL" id="EHP70896.1"/>
    </source>
</evidence>
<dbReference type="PANTHER" id="PTHR23088:SF27">
    <property type="entry name" value="DEAMINATED GLUTATHIONE AMIDASE"/>
    <property type="match status" value="1"/>
</dbReference>
<dbReference type="Pfam" id="PF00795">
    <property type="entry name" value="CN_hydrolase"/>
    <property type="match status" value="1"/>
</dbReference>
<evidence type="ECO:0000259" key="1">
    <source>
        <dbReference type="PROSITE" id="PS50263"/>
    </source>
</evidence>
<gene>
    <name evidence="2" type="ORF">MetMK1DRAFT_00014000</name>
</gene>
<dbReference type="Gene3D" id="3.60.110.10">
    <property type="entry name" value="Carbon-nitrogen hydrolase"/>
    <property type="match status" value="1"/>
</dbReference>
<accession>H2C3S5</accession>
<evidence type="ECO:0000313" key="3">
    <source>
        <dbReference type="Proteomes" id="UP000003980"/>
    </source>
</evidence>
<dbReference type="Proteomes" id="UP000003980">
    <property type="component" value="Unassembled WGS sequence"/>
</dbReference>
<dbReference type="InterPro" id="IPR001110">
    <property type="entry name" value="UPF0012_CS"/>
</dbReference>
<name>H2C3S5_9CREN</name>
<feature type="domain" description="CN hydrolase" evidence="1">
    <location>
        <begin position="1"/>
        <end position="215"/>
    </location>
</feature>
<dbReference type="HOGENOM" id="CLU_030130_3_8_2"/>
<keyword evidence="3" id="KW-1185">Reference proteome</keyword>
<reference evidence="2 3" key="1">
    <citation type="submission" date="2012-01" db="EMBL/GenBank/DDBJ databases">
        <title>Improved High-Quality Draft sequence of Metallosphaera yellowstonensis MK1.</title>
        <authorList>
            <consortium name="US DOE Joint Genome Institute"/>
            <person name="Lucas S."/>
            <person name="Han J."/>
            <person name="Cheng J.-F."/>
            <person name="Goodwin L."/>
            <person name="Pitluck S."/>
            <person name="Peters L."/>
            <person name="Teshima H."/>
            <person name="Detter J.C."/>
            <person name="Han C."/>
            <person name="Tapia R."/>
            <person name="Land M."/>
            <person name="Hauser L."/>
            <person name="Kyrpides N."/>
            <person name="Kozubal M."/>
            <person name="Macur R.E."/>
            <person name="Jay Z."/>
            <person name="Inskeep W."/>
            <person name="Woyke T."/>
        </authorList>
    </citation>
    <scope>NUCLEOTIDE SEQUENCE [LARGE SCALE GENOMIC DNA]</scope>
    <source>
        <strain evidence="2 3">MK1</strain>
    </source>
</reference>
<dbReference type="EMBL" id="JH597761">
    <property type="protein sequence ID" value="EHP70896.1"/>
    <property type="molecule type" value="Genomic_DNA"/>
</dbReference>
<keyword evidence="2" id="KW-0378">Hydrolase</keyword>
<dbReference type="CDD" id="cd07197">
    <property type="entry name" value="nitrilase"/>
    <property type="match status" value="1"/>
</dbReference>
<sequence length="245" mass="27507">MKIAVVQPASRESALRNTEKALEDGSQLVLLPEKWVQTLEELPVAEFQRLATKYTAYIIPGAVEDGVSVVSPIITGRGRILGLAKKIHLFGNERGRLIPGDKLITFTLNGVKIGVVICYDLDFPEIVRALFQRGVEVLLVPSKVRRDGIDRWRDYVRMRALENRIAVVNANAVQIPDFLGGSMVVVPYKRDSIVDVTVLGEMKEEDGYMVVDIDPMSYFHIRLERLREILPFTVESLDEKTGDSL</sequence>
<dbReference type="InterPro" id="IPR003010">
    <property type="entry name" value="C-N_Hydrolase"/>
</dbReference>
<dbReference type="RefSeq" id="WP_009071826.1">
    <property type="nucleotide sequence ID" value="NZ_JH597761.1"/>
</dbReference>
<dbReference type="STRING" id="671065.MetMK1DRAFT_00014000"/>
<dbReference type="InterPro" id="IPR036526">
    <property type="entry name" value="C-N_Hydrolase_sf"/>
</dbReference>
<dbReference type="GO" id="GO:0016787">
    <property type="term" value="F:hydrolase activity"/>
    <property type="evidence" value="ECO:0007669"/>
    <property type="project" value="UniProtKB-KW"/>
</dbReference>
<dbReference type="PROSITE" id="PS01227">
    <property type="entry name" value="UPF0012"/>
    <property type="match status" value="1"/>
</dbReference>
<dbReference type="PANTHER" id="PTHR23088">
    <property type="entry name" value="NITRILASE-RELATED"/>
    <property type="match status" value="1"/>
</dbReference>
<dbReference type="AlphaFoldDB" id="H2C3S5"/>